<comment type="cofactor">
    <cofactor evidence="9">
        <name>Mg(2+)</name>
        <dbReference type="ChEBI" id="CHEBI:18420"/>
    </cofactor>
    <cofactor evidence="9">
        <name>Mn(2+)</name>
        <dbReference type="ChEBI" id="CHEBI:29035"/>
    </cofactor>
    <text evidence="9">Mg(2+). Can also accept Mn(2+).</text>
</comment>
<protein>
    <recommendedName>
        <fullName evidence="9">Acetate kinase</fullName>
        <ecNumber evidence="9">2.7.2.1</ecNumber>
    </recommendedName>
    <alternativeName>
        <fullName evidence="9">Acetokinase</fullName>
    </alternativeName>
</protein>
<evidence type="ECO:0000313" key="12">
    <source>
        <dbReference type="Proteomes" id="UP001363010"/>
    </source>
</evidence>
<dbReference type="PIRSF" id="PIRSF000722">
    <property type="entry name" value="Acetate_prop_kin"/>
    <property type="match status" value="1"/>
</dbReference>
<dbReference type="PANTHER" id="PTHR21060:SF21">
    <property type="entry name" value="ACETATE KINASE"/>
    <property type="match status" value="1"/>
</dbReference>
<dbReference type="PRINTS" id="PR00471">
    <property type="entry name" value="ACETATEKNASE"/>
</dbReference>
<organism evidence="11 12">
    <name type="scientific">Variovorax humicola</name>
    <dbReference type="NCBI Taxonomy" id="1769758"/>
    <lineage>
        <taxon>Bacteria</taxon>
        <taxon>Pseudomonadati</taxon>
        <taxon>Pseudomonadota</taxon>
        <taxon>Betaproteobacteria</taxon>
        <taxon>Burkholderiales</taxon>
        <taxon>Comamonadaceae</taxon>
        <taxon>Variovorax</taxon>
    </lineage>
</organism>
<feature type="binding site" evidence="9">
    <location>
        <begin position="329"/>
        <end position="333"/>
    </location>
    <ligand>
        <name>ATP</name>
        <dbReference type="ChEBI" id="CHEBI:30616"/>
    </ligand>
</feature>
<keyword evidence="6 9" id="KW-0418">Kinase</keyword>
<evidence type="ECO:0000256" key="9">
    <source>
        <dbReference type="HAMAP-Rule" id="MF_00020"/>
    </source>
</evidence>
<dbReference type="NCBIfam" id="TIGR00016">
    <property type="entry name" value="ackA"/>
    <property type="match status" value="1"/>
</dbReference>
<dbReference type="InterPro" id="IPR023865">
    <property type="entry name" value="Aliphatic_acid_kinase_CS"/>
</dbReference>
<evidence type="ECO:0000256" key="10">
    <source>
        <dbReference type="RuleBase" id="RU003835"/>
    </source>
</evidence>
<dbReference type="Gene3D" id="3.30.420.40">
    <property type="match status" value="2"/>
</dbReference>
<evidence type="ECO:0000256" key="6">
    <source>
        <dbReference type="ARBA" id="ARBA00022777"/>
    </source>
</evidence>
<evidence type="ECO:0000256" key="3">
    <source>
        <dbReference type="ARBA" id="ARBA00022679"/>
    </source>
</evidence>
<evidence type="ECO:0000313" key="11">
    <source>
        <dbReference type="EMBL" id="MEJ8824585.1"/>
    </source>
</evidence>
<keyword evidence="4 9" id="KW-0479">Metal-binding</keyword>
<comment type="caution">
    <text evidence="11">The sequence shown here is derived from an EMBL/GenBank/DDBJ whole genome shotgun (WGS) entry which is preliminary data.</text>
</comment>
<dbReference type="InterPro" id="IPR000890">
    <property type="entry name" value="Aliphatic_acid_kin_short-chain"/>
</dbReference>
<dbReference type="HAMAP" id="MF_00020">
    <property type="entry name" value="Acetate_kinase"/>
    <property type="match status" value="1"/>
</dbReference>
<dbReference type="InterPro" id="IPR043129">
    <property type="entry name" value="ATPase_NBD"/>
</dbReference>
<evidence type="ECO:0000256" key="2">
    <source>
        <dbReference type="ARBA" id="ARBA00022490"/>
    </source>
</evidence>
<comment type="function">
    <text evidence="9">Catalyzes the formation of acetyl phosphate from acetate and ATP. Can also catalyze the reverse reaction.</text>
</comment>
<feature type="binding site" evidence="9">
    <location>
        <position position="380"/>
    </location>
    <ligand>
        <name>Mg(2+)</name>
        <dbReference type="ChEBI" id="CHEBI:18420"/>
    </ligand>
</feature>
<evidence type="ECO:0000256" key="4">
    <source>
        <dbReference type="ARBA" id="ARBA00022723"/>
    </source>
</evidence>
<dbReference type="Proteomes" id="UP001363010">
    <property type="component" value="Unassembled WGS sequence"/>
</dbReference>
<dbReference type="GO" id="GO:0008776">
    <property type="term" value="F:acetate kinase activity"/>
    <property type="evidence" value="ECO:0007669"/>
    <property type="project" value="UniProtKB-EC"/>
</dbReference>
<reference evidence="11 12" key="1">
    <citation type="submission" date="2024-03" db="EMBL/GenBank/DDBJ databases">
        <title>Novel species of the genus Variovorax.</title>
        <authorList>
            <person name="Liu Q."/>
            <person name="Xin Y.-H."/>
        </authorList>
    </citation>
    <scope>NUCLEOTIDE SEQUENCE [LARGE SCALE GENOMIC DNA]</scope>
    <source>
        <strain evidence="11 12">KACC 18501</strain>
    </source>
</reference>
<dbReference type="PROSITE" id="PS01076">
    <property type="entry name" value="ACETATE_KINASE_2"/>
    <property type="match status" value="1"/>
</dbReference>
<feature type="binding site" evidence="9">
    <location>
        <begin position="209"/>
        <end position="213"/>
    </location>
    <ligand>
        <name>ATP</name>
        <dbReference type="ChEBI" id="CHEBI:30616"/>
    </ligand>
</feature>
<keyword evidence="3 9" id="KW-0808">Transferase</keyword>
<feature type="site" description="Transition state stabilizer" evidence="9">
    <location>
        <position position="182"/>
    </location>
</feature>
<feature type="binding site" evidence="9">
    <location>
        <position position="9"/>
    </location>
    <ligand>
        <name>Mg(2+)</name>
        <dbReference type="ChEBI" id="CHEBI:18420"/>
    </ligand>
</feature>
<gene>
    <name evidence="9" type="primary">ackA</name>
    <name evidence="11" type="ORF">WKW80_21530</name>
</gene>
<comment type="subunit">
    <text evidence="9">Homodimer.</text>
</comment>
<feature type="binding site" evidence="9">
    <location>
        <begin position="284"/>
        <end position="286"/>
    </location>
    <ligand>
        <name>ATP</name>
        <dbReference type="ChEBI" id="CHEBI:30616"/>
    </ligand>
</feature>
<evidence type="ECO:0000256" key="8">
    <source>
        <dbReference type="ARBA" id="ARBA00022842"/>
    </source>
</evidence>
<evidence type="ECO:0000256" key="7">
    <source>
        <dbReference type="ARBA" id="ARBA00022840"/>
    </source>
</evidence>
<evidence type="ECO:0000256" key="5">
    <source>
        <dbReference type="ARBA" id="ARBA00022741"/>
    </source>
</evidence>
<keyword evidence="5 9" id="KW-0547">Nucleotide-binding</keyword>
<sequence>MNDAIVVLNAGSSSLKFSLFAGSDDLPFVAGGQVSGLYTAASRFVGKDAAGKQVAEKRWDADAKLDHHGAIAHIVEWLKTTHGHEHRLSAVGHRVVHGGMDYAAPVRVDSEVVARLEKLVPLAPLHQPHNLAPIRALLKRAPELPQVACFDTAMHRSNPPLAQMFALPKALSDEGVRRYGFHGLSYEYIASVLPKFDPHAASGRTVVLHLGNGASMCALQAGRSIASTMGFTAVDGLPMGTRCGALDPGVILYLMDERGMDARAIEKLIYSQSGLLGVSGVSSDMRELLESDQPQAKVAVDLFVYRIGRELGSLAAALGGLDAIVFTAGIGEHAPAVRERICSQAAWLGVELDPDANASRAPRISTPSSRVSAWVIPTNEELMIARHTRDLLARG</sequence>
<evidence type="ECO:0000256" key="1">
    <source>
        <dbReference type="ARBA" id="ARBA00008748"/>
    </source>
</evidence>
<keyword evidence="8 9" id="KW-0460">Magnesium</keyword>
<dbReference type="EMBL" id="JBBKZV010000015">
    <property type="protein sequence ID" value="MEJ8824585.1"/>
    <property type="molecule type" value="Genomic_DNA"/>
</dbReference>
<name>A0ABU8W3F9_9BURK</name>
<feature type="binding site" evidence="9">
    <location>
        <position position="16"/>
    </location>
    <ligand>
        <name>ATP</name>
        <dbReference type="ChEBI" id="CHEBI:30616"/>
    </ligand>
</feature>
<dbReference type="PROSITE" id="PS01075">
    <property type="entry name" value="ACETATE_KINASE_1"/>
    <property type="match status" value="1"/>
</dbReference>
<feature type="site" description="Transition state stabilizer" evidence="9">
    <location>
        <position position="242"/>
    </location>
</feature>
<feature type="binding site" evidence="9">
    <location>
        <position position="94"/>
    </location>
    <ligand>
        <name>substrate</name>
    </ligand>
</feature>
<keyword evidence="7 9" id="KW-0067">ATP-binding</keyword>
<dbReference type="SUPFAM" id="SSF53067">
    <property type="entry name" value="Actin-like ATPase domain"/>
    <property type="match status" value="2"/>
</dbReference>
<dbReference type="InterPro" id="IPR004372">
    <property type="entry name" value="Ac/propionate_kinase"/>
</dbReference>
<comment type="subcellular location">
    <subcellularLocation>
        <location evidence="9">Cytoplasm</location>
    </subcellularLocation>
</comment>
<comment type="catalytic activity">
    <reaction evidence="9">
        <text>acetate + ATP = acetyl phosphate + ADP</text>
        <dbReference type="Rhea" id="RHEA:11352"/>
        <dbReference type="ChEBI" id="CHEBI:22191"/>
        <dbReference type="ChEBI" id="CHEBI:30089"/>
        <dbReference type="ChEBI" id="CHEBI:30616"/>
        <dbReference type="ChEBI" id="CHEBI:456216"/>
        <dbReference type="EC" id="2.7.2.1"/>
    </reaction>
</comment>
<comment type="pathway">
    <text evidence="9">Metabolic intermediate biosynthesis; acetyl-CoA biosynthesis; acetyl-CoA from acetate: step 1/2.</text>
</comment>
<feature type="active site" description="Proton donor/acceptor" evidence="9">
    <location>
        <position position="151"/>
    </location>
</feature>
<dbReference type="PANTHER" id="PTHR21060">
    <property type="entry name" value="ACETATE KINASE"/>
    <property type="match status" value="1"/>
</dbReference>
<dbReference type="EC" id="2.7.2.1" evidence="9"/>
<accession>A0ABU8W3F9</accession>
<dbReference type="Pfam" id="PF00871">
    <property type="entry name" value="Acetate_kinase"/>
    <property type="match status" value="1"/>
</dbReference>
<keyword evidence="12" id="KW-1185">Reference proteome</keyword>
<keyword evidence="2 9" id="KW-0963">Cytoplasm</keyword>
<comment type="similarity">
    <text evidence="1 9 10">Belongs to the acetokinase family.</text>
</comment>
<dbReference type="RefSeq" id="WP_340365611.1">
    <property type="nucleotide sequence ID" value="NZ_JBBKZV010000015.1"/>
</dbReference>
<proteinExistence type="inferred from homology"/>